<sequence length="59" mass="6452">CCLSFSKHSLTHNPSQQGPIWSASLVVADFWALGNVGTNVAAQDYIVHKRRGRDTQIAV</sequence>
<keyword evidence="2" id="KW-1185">Reference proteome</keyword>
<organism evidence="1 2">
    <name type="scientific">Trichoderma asperellum (strain ATCC 204424 / CBS 433.97 / NBRC 101777)</name>
    <dbReference type="NCBI Taxonomy" id="1042311"/>
    <lineage>
        <taxon>Eukaryota</taxon>
        <taxon>Fungi</taxon>
        <taxon>Dikarya</taxon>
        <taxon>Ascomycota</taxon>
        <taxon>Pezizomycotina</taxon>
        <taxon>Sordariomycetes</taxon>
        <taxon>Hypocreomycetidae</taxon>
        <taxon>Hypocreales</taxon>
        <taxon>Hypocreaceae</taxon>
        <taxon>Trichoderma</taxon>
    </lineage>
</organism>
<dbReference type="AlphaFoldDB" id="A0A2T3ZPM6"/>
<proteinExistence type="predicted"/>
<dbReference type="EMBL" id="KZ679256">
    <property type="protein sequence ID" value="PTB46734.1"/>
    <property type="molecule type" value="Genomic_DNA"/>
</dbReference>
<evidence type="ECO:0000313" key="1">
    <source>
        <dbReference type="EMBL" id="PTB46734.1"/>
    </source>
</evidence>
<dbReference type="Proteomes" id="UP000240493">
    <property type="component" value="Unassembled WGS sequence"/>
</dbReference>
<evidence type="ECO:0000313" key="2">
    <source>
        <dbReference type="Proteomes" id="UP000240493"/>
    </source>
</evidence>
<accession>A0A2T3ZPM6</accession>
<name>A0A2T3ZPM6_TRIA4</name>
<reference evidence="1 2" key="1">
    <citation type="submission" date="2016-07" db="EMBL/GenBank/DDBJ databases">
        <title>Multiple horizontal gene transfer events from other fungi enriched the ability of initially mycotrophic Trichoderma (Ascomycota) to feed on dead plant biomass.</title>
        <authorList>
            <consortium name="DOE Joint Genome Institute"/>
            <person name="Aerts A."/>
            <person name="Atanasova L."/>
            <person name="Chenthamara K."/>
            <person name="Zhang J."/>
            <person name="Grujic M."/>
            <person name="Henrissat B."/>
            <person name="Kuo A."/>
            <person name="Salamov A."/>
            <person name="Lipzen A."/>
            <person name="Labutti K."/>
            <person name="Barry K."/>
            <person name="Miao Y."/>
            <person name="Rahimi M.J."/>
            <person name="Shen Q."/>
            <person name="Grigoriev I.V."/>
            <person name="Kubicek C.P."/>
            <person name="Druzhinina I.S."/>
        </authorList>
    </citation>
    <scope>NUCLEOTIDE SEQUENCE [LARGE SCALE GENOMIC DNA]</scope>
    <source>
        <strain evidence="1 2">CBS 433.97</strain>
    </source>
</reference>
<gene>
    <name evidence="1" type="ORF">M441DRAFT_53438</name>
</gene>
<feature type="non-terminal residue" evidence="1">
    <location>
        <position position="1"/>
    </location>
</feature>
<protein>
    <submittedName>
        <fullName evidence="1">Uncharacterized protein</fullName>
    </submittedName>
</protein>